<evidence type="ECO:0000256" key="1">
    <source>
        <dbReference type="SAM" id="MobiDB-lite"/>
    </source>
</evidence>
<feature type="compositionally biased region" description="Low complexity" evidence="1">
    <location>
        <begin position="76"/>
        <end position="87"/>
    </location>
</feature>
<sequence length="507" mass="55916">MPFFRKASRASAEKAAGAKTKNQKDSKKKKGGLFLRKKKPPLINYEDASRASSTQPQPRWNKIEIETDFTGMQPSTTGTAKTTLTGTNDKKKTLGIIVDGQIKHKKQDKNWDAFEKNAQLVIHGDEENIAFSTMEAIQEGEELSSAQQNRMTVEPDNEPMGPIDTDEYVERIMTVQTFFSDQEYKHASRSSKDVDSDGVDESSGDDFTYELTYSQSTSSEVVDESQSTSSEVVGELVQQTAKDKAKKDDKPEFLQEEEEVNEDPNEGVEELDDSDPSMSAYVSLQRIQKSDITCESTASSLKPSRSDEDSQRSEWKPKPDMTNPLGATPQEIDALNRFLSVVGPDFTGRNLSFGERKEIYDGARKVGLNKVLVDRFLDQSAGIATVEEASTYSDISPCSTYSSTSRSLMMAKSEFSDNTSATGYSRDSGHSGDSIRYNSLPRLTTESPHANQTYGCKGVFGDFFWNDSKKAWDDSKKAKAIFKAGQGLLESIGAVVVGEDGSVHGEA</sequence>
<feature type="compositionally biased region" description="Basic and acidic residues" evidence="1">
    <location>
        <begin position="241"/>
        <end position="253"/>
    </location>
</feature>
<feature type="compositionally biased region" description="Basic residues" evidence="1">
    <location>
        <begin position="26"/>
        <end position="40"/>
    </location>
</feature>
<comment type="caution">
    <text evidence="2">The sequence shown here is derived from an EMBL/GenBank/DDBJ whole genome shotgun (WGS) entry which is preliminary data.</text>
</comment>
<protein>
    <submittedName>
        <fullName evidence="2">Uncharacterized protein</fullName>
    </submittedName>
</protein>
<name>A0AAD2FVY7_9STRA</name>
<feature type="compositionally biased region" description="Polar residues" evidence="1">
    <location>
        <begin position="211"/>
        <end position="231"/>
    </location>
</feature>
<feature type="compositionally biased region" description="Acidic residues" evidence="1">
    <location>
        <begin position="196"/>
        <end position="208"/>
    </location>
</feature>
<feature type="region of interest" description="Disordered" evidence="1">
    <location>
        <begin position="140"/>
        <end position="164"/>
    </location>
</feature>
<keyword evidence="3" id="KW-1185">Reference proteome</keyword>
<organism evidence="2 3">
    <name type="scientific">Cylindrotheca closterium</name>
    <dbReference type="NCBI Taxonomy" id="2856"/>
    <lineage>
        <taxon>Eukaryota</taxon>
        <taxon>Sar</taxon>
        <taxon>Stramenopiles</taxon>
        <taxon>Ochrophyta</taxon>
        <taxon>Bacillariophyta</taxon>
        <taxon>Bacillariophyceae</taxon>
        <taxon>Bacillariophycidae</taxon>
        <taxon>Bacillariales</taxon>
        <taxon>Bacillariaceae</taxon>
        <taxon>Cylindrotheca</taxon>
    </lineage>
</organism>
<proteinExistence type="predicted"/>
<dbReference type="EMBL" id="CAKOGP040001869">
    <property type="protein sequence ID" value="CAJ1954550.1"/>
    <property type="molecule type" value="Genomic_DNA"/>
</dbReference>
<dbReference type="AlphaFoldDB" id="A0AAD2FVY7"/>
<evidence type="ECO:0000313" key="2">
    <source>
        <dbReference type="EMBL" id="CAJ1954550.1"/>
    </source>
</evidence>
<dbReference type="Proteomes" id="UP001295423">
    <property type="component" value="Unassembled WGS sequence"/>
</dbReference>
<accession>A0AAD2FVY7</accession>
<feature type="compositionally biased region" description="Acidic residues" evidence="1">
    <location>
        <begin position="254"/>
        <end position="275"/>
    </location>
</feature>
<feature type="compositionally biased region" description="Polar residues" evidence="1">
    <location>
        <begin position="276"/>
        <end position="303"/>
    </location>
</feature>
<feature type="compositionally biased region" description="Basic and acidic residues" evidence="1">
    <location>
        <begin position="182"/>
        <end position="195"/>
    </location>
</feature>
<gene>
    <name evidence="2" type="ORF">CYCCA115_LOCUS15143</name>
</gene>
<reference evidence="2" key="1">
    <citation type="submission" date="2023-08" db="EMBL/GenBank/DDBJ databases">
        <authorList>
            <person name="Audoor S."/>
            <person name="Bilcke G."/>
        </authorList>
    </citation>
    <scope>NUCLEOTIDE SEQUENCE</scope>
</reference>
<feature type="compositionally biased region" description="Basic and acidic residues" evidence="1">
    <location>
        <begin position="304"/>
        <end position="319"/>
    </location>
</feature>
<feature type="compositionally biased region" description="Low complexity" evidence="1">
    <location>
        <begin position="9"/>
        <end position="20"/>
    </location>
</feature>
<feature type="region of interest" description="Disordered" evidence="1">
    <location>
        <begin position="1"/>
        <end position="87"/>
    </location>
</feature>
<evidence type="ECO:0000313" key="3">
    <source>
        <dbReference type="Proteomes" id="UP001295423"/>
    </source>
</evidence>
<feature type="region of interest" description="Disordered" evidence="1">
    <location>
        <begin position="180"/>
        <end position="325"/>
    </location>
</feature>